<dbReference type="PANTHER" id="PTHR42970">
    <property type="entry name" value="PECTATE LYASE C-RELATED"/>
    <property type="match status" value="1"/>
</dbReference>
<name>A0A4Q1C5B6_9BACT</name>
<dbReference type="InterPro" id="IPR011050">
    <property type="entry name" value="Pectin_lyase_fold/virulence"/>
</dbReference>
<dbReference type="InterPro" id="IPR012334">
    <property type="entry name" value="Pectin_lyas_fold"/>
</dbReference>
<dbReference type="GO" id="GO:0046872">
    <property type="term" value="F:metal ion binding"/>
    <property type="evidence" value="ECO:0007669"/>
    <property type="project" value="UniProtKB-KW"/>
</dbReference>
<evidence type="ECO:0000256" key="4">
    <source>
        <dbReference type="SAM" id="SignalP"/>
    </source>
</evidence>
<keyword evidence="1" id="KW-0479">Metal-binding</keyword>
<evidence type="ECO:0000256" key="1">
    <source>
        <dbReference type="ARBA" id="ARBA00022723"/>
    </source>
</evidence>
<dbReference type="AlphaFoldDB" id="A0A4Q1C5B6"/>
<keyword evidence="6" id="KW-1185">Reference proteome</keyword>
<evidence type="ECO:0000256" key="2">
    <source>
        <dbReference type="ARBA" id="ARBA00023180"/>
    </source>
</evidence>
<organism evidence="5 6">
    <name type="scientific">Oleiharenicola lentus</name>
    <dbReference type="NCBI Taxonomy" id="2508720"/>
    <lineage>
        <taxon>Bacteria</taxon>
        <taxon>Pseudomonadati</taxon>
        <taxon>Verrucomicrobiota</taxon>
        <taxon>Opitutia</taxon>
        <taxon>Opitutales</taxon>
        <taxon>Opitutaceae</taxon>
        <taxon>Oleiharenicola</taxon>
    </lineage>
</organism>
<dbReference type="EMBL" id="SDHX01000002">
    <property type="protein sequence ID" value="RXK53628.1"/>
    <property type="molecule type" value="Genomic_DNA"/>
</dbReference>
<accession>A0A4Q1C5B6</accession>
<dbReference type="SUPFAM" id="SSF51126">
    <property type="entry name" value="Pectin lyase-like"/>
    <property type="match status" value="1"/>
</dbReference>
<dbReference type="InterPro" id="IPR052063">
    <property type="entry name" value="Polysaccharide_Lyase_1"/>
</dbReference>
<dbReference type="GO" id="GO:0016829">
    <property type="term" value="F:lyase activity"/>
    <property type="evidence" value="ECO:0007669"/>
    <property type="project" value="UniProtKB-KW"/>
</dbReference>
<gene>
    <name evidence="5" type="ORF">ESB00_18230</name>
</gene>
<dbReference type="PANTHER" id="PTHR42970:SF1">
    <property type="entry name" value="PECTATE LYASE C-RELATED"/>
    <property type="match status" value="1"/>
</dbReference>
<comment type="caution">
    <text evidence="5">The sequence shown here is derived from an EMBL/GenBank/DDBJ whole genome shotgun (WGS) entry which is preliminary data.</text>
</comment>
<dbReference type="RefSeq" id="WP_129049501.1">
    <property type="nucleotide sequence ID" value="NZ_SDHX01000002.1"/>
</dbReference>
<dbReference type="OrthoDB" id="179788at2"/>
<dbReference type="Gene3D" id="2.160.20.10">
    <property type="entry name" value="Single-stranded right-handed beta-helix, Pectin lyase-like"/>
    <property type="match status" value="1"/>
</dbReference>
<feature type="region of interest" description="Disordered" evidence="3">
    <location>
        <begin position="539"/>
        <end position="604"/>
    </location>
</feature>
<dbReference type="Proteomes" id="UP000290218">
    <property type="component" value="Unassembled WGS sequence"/>
</dbReference>
<evidence type="ECO:0000313" key="5">
    <source>
        <dbReference type="EMBL" id="RXK53628.1"/>
    </source>
</evidence>
<feature type="chain" id="PRO_5020705039" evidence="4">
    <location>
        <begin position="23"/>
        <end position="604"/>
    </location>
</feature>
<proteinExistence type="predicted"/>
<keyword evidence="4" id="KW-0732">Signal</keyword>
<sequence length="604" mass="66095">MRSLRPTLVLSLAFTLAVSAFAQGYPKVPPDLQAAMNARKAAADRRSDEIFASHQAELAAWAAQGKPYLPGAAKPADLPQASIPAFPGAWGGGMYSFGGRGGKIYVVTNLNDSGPGSFREACEAAGPRTVVFNVAGVIHLKERIRIRAPYITISGATAPGDGICFAGKTVEVETHDVVIRHLRFRRGNTDPADRDDSLGGNPVGNVIVDHVSTSWSLDENISMYRHMFDHDGDPRTPARKLPTVNITIQHSISSESLSTYHHAFGSTIGGHNSTFHHNLWASNTGRNPSVGMDGDFTFVNNVLFNWRHRTVDGGDHRSRYNIINNYFKPGPGTPDNDVRYRLLKPESERSQTVVNNFGRAFVAGNVVEGNERVTRDNWDGGVQPDVATREEKLRDLLPFAPKDEAKRADYLEKSRAKVAALKFLTEDPAEALAAIRVNEPFPHALLPVVSASEAYAYVLANAGATLPRRDSVDQRIIESVRTGVIPPRTVDAGTAEKARFYGYEEKWVKALSEYVTKGYVTHPNEVGGWPDYQGTPYVDSDGDGLPDTWESAHGLNPQDPADASADLNGDGYTNIEDFLNGLDPRAPKTDWTDLKNNRDPRHTM</sequence>
<keyword evidence="5" id="KW-0456">Lyase</keyword>
<feature type="compositionally biased region" description="Basic and acidic residues" evidence="3">
    <location>
        <begin position="585"/>
        <end position="604"/>
    </location>
</feature>
<protein>
    <submittedName>
        <fullName evidence="5">Polysaccharide lyase</fullName>
    </submittedName>
</protein>
<keyword evidence="2" id="KW-0325">Glycoprotein</keyword>
<reference evidence="5 6" key="1">
    <citation type="submission" date="2019-01" db="EMBL/GenBank/DDBJ databases">
        <title>Lacunisphaera sp. strain TWA-58.</title>
        <authorList>
            <person name="Chen W.-M."/>
        </authorList>
    </citation>
    <scope>NUCLEOTIDE SEQUENCE [LARGE SCALE GENOMIC DNA]</scope>
    <source>
        <strain evidence="5 6">TWA-58</strain>
    </source>
</reference>
<evidence type="ECO:0000256" key="3">
    <source>
        <dbReference type="SAM" id="MobiDB-lite"/>
    </source>
</evidence>
<evidence type="ECO:0000313" key="6">
    <source>
        <dbReference type="Proteomes" id="UP000290218"/>
    </source>
</evidence>
<feature type="signal peptide" evidence="4">
    <location>
        <begin position="1"/>
        <end position="22"/>
    </location>
</feature>